<evidence type="ECO:0000313" key="4">
    <source>
        <dbReference type="Proteomes" id="UP000002230"/>
    </source>
</evidence>
<feature type="transmembrane region" description="Helical" evidence="2">
    <location>
        <begin position="625"/>
        <end position="645"/>
    </location>
</feature>
<dbReference type="Proteomes" id="UP000002230">
    <property type="component" value="Chromosome"/>
</dbReference>
<feature type="coiled-coil region" evidence="1">
    <location>
        <begin position="118"/>
        <end position="163"/>
    </location>
</feature>
<dbReference type="KEGG" id="etd:ETAF_0762"/>
<keyword evidence="2" id="KW-1133">Transmembrane helix</keyword>
<evidence type="ECO:0000256" key="2">
    <source>
        <dbReference type="SAM" id="Phobius"/>
    </source>
</evidence>
<dbReference type="HOGENOM" id="CLU_010061_3_1_6"/>
<reference evidence="3 4" key="2">
    <citation type="journal article" date="2011" name="BMC Immunol.">
        <title>Comparison of static immersion and intravenous injection systems for exposure of zebrafish embryos to the natural pathogen Edwardsiella tarda.</title>
        <authorList>
            <person name="van Soest J.J."/>
            <person name="Stockhammer O.W."/>
            <person name="Ordas A."/>
            <person name="Bloemberg G.V."/>
            <person name="Spaink H.P."/>
            <person name="Meijer A.H."/>
        </authorList>
    </citation>
    <scope>NUCLEOTIDE SEQUENCE [LARGE SCALE GENOMIC DNA]</scope>
    <source>
        <strain evidence="3 4">FL6-60</strain>
    </source>
</reference>
<keyword evidence="1" id="KW-0175">Coiled coil</keyword>
<dbReference type="PATRIC" id="fig|718251.5.peg.781"/>
<gene>
    <name evidence="3" type="ordered locus">ETAF_0762</name>
</gene>
<organism evidence="3 4">
    <name type="scientific">Edwardsiella tarda (strain FL6-60)</name>
    <dbReference type="NCBI Taxonomy" id="718251"/>
    <lineage>
        <taxon>Bacteria</taxon>
        <taxon>Pseudomonadati</taxon>
        <taxon>Pseudomonadota</taxon>
        <taxon>Gammaproteobacteria</taxon>
        <taxon>Enterobacterales</taxon>
        <taxon>Hafniaceae</taxon>
        <taxon>Edwardsiella</taxon>
    </lineage>
</organism>
<dbReference type="EMBL" id="CP002154">
    <property type="protein sequence ID" value="ADM40882.1"/>
    <property type="molecule type" value="Genomic_DNA"/>
</dbReference>
<protein>
    <submittedName>
        <fullName evidence="3">Uncharacterized protein</fullName>
    </submittedName>
</protein>
<proteinExistence type="predicted"/>
<evidence type="ECO:0000313" key="3">
    <source>
        <dbReference type="EMBL" id="ADM40882.1"/>
    </source>
</evidence>
<dbReference type="Gene3D" id="3.40.50.300">
    <property type="entry name" value="P-loop containing nucleotide triphosphate hydrolases"/>
    <property type="match status" value="1"/>
</dbReference>
<accession>A0A0H3DS85</accession>
<keyword evidence="2" id="KW-0812">Transmembrane</keyword>
<keyword evidence="4" id="KW-1185">Reference proteome</keyword>
<name>A0A0H3DS85_EDWTF</name>
<dbReference type="InterPro" id="IPR027417">
    <property type="entry name" value="P-loop_NTPase"/>
</dbReference>
<sequence>MPVDVEMQHSLYQRVSQEVGRIISNLTQETADETLKKTNEDAREKLEVFREALNKNIDSLQRNAEWDRFTIAFYGETNAGKSTVIETLRILLKEESKQQRQKAFREFQQQYQLTDSDIEKLQQSLDDNQKRANELTQAIEAINSQYIEQKTALQQQINALSALILAQQQFDSLWIKFLNLWRKTPEQKERAHLLVEQCVLNIEKDAELKGLESQLSDCNVQTVELQQLQVVQQAKFAELEQLADGEIIGTGASDFTMDTTLYPFKFHQQRFALLDVPGIEGKENKVLAQIQQAVEKAHAVFYVTSKAAAPQKGDENNPGTLEKIKSHLNAQTEVWTLFNKRITNPMQLNRPALLSPDEEQSLVDLNEKMREQLGDNYCDTWTLSAMPAFLSVAEHLVPGSENFKKRGKLLEKFEREEVLDKTRLRDFLSLLTQTLVANSKEKITRSNVNKARKTVEETTGEITRLQKETYSKLSKQLEEEMLNAHQLLDMSLTALKSRLANQSEEAVDKFKSCARKHVYAEIDGDISNDRFKSELEDCITRQHAELEKELPDILKRELNIFKDETEEVVRRFQRYAKEILTTYSKLQHHKFDGQFDVKIDIDSGIKLTSLLATLAGGALLFWNPAGWIVLAPALAGLVFAFYKAVRSFFSSSYKMSQQRQSADENLSKVARKIKSSISEGLESAFTELEEKLEQLKAMLKEPVRQASHTNSILKSASQRLHQLSVSIETSGAK</sequence>
<evidence type="ECO:0000256" key="1">
    <source>
        <dbReference type="SAM" id="Coils"/>
    </source>
</evidence>
<keyword evidence="2" id="KW-0472">Membrane</keyword>
<reference evidence="4" key="1">
    <citation type="submission" date="2010-08" db="EMBL/GenBank/DDBJ databases">
        <title>Genome comparisons of Edwardsiella bacteria analysed using deep sequencing technology.</title>
        <authorList>
            <person name="van Soest J.J."/>
            <person name="Henkel C.V."/>
            <person name="Jansen H.J."/>
            <person name="van den Hondel C.A.M.J.J."/>
            <person name="Bloemberg G.V."/>
            <person name="Meijer A.H."/>
            <person name="Spaink H.P."/>
        </authorList>
    </citation>
    <scope>NUCLEOTIDE SEQUENCE [LARGE SCALE GENOMIC DNA]</scope>
    <source>
        <strain evidence="4">FL6-60</strain>
    </source>
</reference>
<dbReference type="AlphaFoldDB" id="A0A0H3DS85"/>
<dbReference type="SUPFAM" id="SSF52540">
    <property type="entry name" value="P-loop containing nucleoside triphosphate hydrolases"/>
    <property type="match status" value="1"/>
</dbReference>